<dbReference type="Pfam" id="PF08843">
    <property type="entry name" value="AbiEii"/>
    <property type="match status" value="1"/>
</dbReference>
<dbReference type="InterPro" id="IPR014942">
    <property type="entry name" value="AbiEii"/>
</dbReference>
<reference evidence="1" key="1">
    <citation type="submission" date="2018-01" db="EMBL/GenBank/DDBJ databases">
        <authorList>
            <person name="Regsiter A."/>
            <person name="William W."/>
        </authorList>
    </citation>
    <scope>NUCLEOTIDE SEQUENCE</scope>
    <source>
        <strain evidence="1">TRIP AH-1</strain>
    </source>
</reference>
<dbReference type="AlphaFoldDB" id="A0A445MZT7"/>
<protein>
    <recommendedName>
        <fullName evidence="2">Nucleotidyl transferase AbiEii/AbiGii toxin family protein</fullName>
    </recommendedName>
</protein>
<gene>
    <name evidence="1" type="ORF">PITCH_A400022</name>
</gene>
<proteinExistence type="predicted"/>
<name>A0A445MZT7_9BACT</name>
<dbReference type="EMBL" id="OJIN01000182">
    <property type="protein sequence ID" value="SPD74987.1"/>
    <property type="molecule type" value="Genomic_DNA"/>
</dbReference>
<sequence length="163" mass="18728">MPAEYYTNILYPLQNQVLAIFRKTPFYLTGGTALSRGYYQHRYSDDLDLFVNGNQEFDGLVNSVLPKLRAVFHPVEIVTREESFCRLFVAQEQLKIEIINDVASHIGLIVEHPELGRLDSRENILANKITVFIDRALPKDIVVIYYLLKDGLSLKQALTDRQV</sequence>
<dbReference type="Gene3D" id="3.10.450.620">
    <property type="entry name" value="JHP933, nucleotidyltransferase-like core domain"/>
    <property type="match status" value="1"/>
</dbReference>
<evidence type="ECO:0000313" key="1">
    <source>
        <dbReference type="EMBL" id="SPD74987.1"/>
    </source>
</evidence>
<organism evidence="1">
    <name type="scientific">uncultured Desulfobacterium sp</name>
    <dbReference type="NCBI Taxonomy" id="201089"/>
    <lineage>
        <taxon>Bacteria</taxon>
        <taxon>Pseudomonadati</taxon>
        <taxon>Thermodesulfobacteriota</taxon>
        <taxon>Desulfobacteria</taxon>
        <taxon>Desulfobacterales</taxon>
        <taxon>Desulfobacteriaceae</taxon>
        <taxon>Desulfobacterium</taxon>
        <taxon>environmental samples</taxon>
    </lineage>
</organism>
<evidence type="ECO:0008006" key="2">
    <source>
        <dbReference type="Google" id="ProtNLM"/>
    </source>
</evidence>
<accession>A0A445MZT7</accession>